<evidence type="ECO:0000256" key="4">
    <source>
        <dbReference type="ARBA" id="ARBA00022692"/>
    </source>
</evidence>
<keyword evidence="4 9" id="KW-0812">Transmembrane</keyword>
<feature type="transmembrane region" description="Helical" evidence="9">
    <location>
        <begin position="169"/>
        <end position="189"/>
    </location>
</feature>
<dbReference type="RefSeq" id="WP_341596488.1">
    <property type="nucleotide sequence ID" value="NZ_JBAKAZ010000006.1"/>
</dbReference>
<keyword evidence="3" id="KW-1003">Cell membrane</keyword>
<sequence length="232" mass="25156">MQLTTILTELFSDLGPMSWPLFLCSAITLTLVIERVFNLVFMKNLGSKKTLTTIHQCDPKNEQQCDQLINSLSTQKSLFAQGLSHLLKQRHLNKVLREDSAGMWLAEKRTQLKTGLKVLSLIGVISPLLGLLGTVLGLIEMFKAVALTTGSVAPSDLADGLGLAMRTTAVGLLIALPAICSAQLLGIWADKITYKLEHALNHCNLWIEGVDYSEKATAKGSKNIKPTAASVS</sequence>
<evidence type="ECO:0000256" key="9">
    <source>
        <dbReference type="SAM" id="Phobius"/>
    </source>
</evidence>
<dbReference type="PANTHER" id="PTHR30625:SF15">
    <property type="entry name" value="BIOPOLYMER TRANSPORT PROTEIN EXBB"/>
    <property type="match status" value="1"/>
</dbReference>
<evidence type="ECO:0000313" key="11">
    <source>
        <dbReference type="EMBL" id="MEL0628502.1"/>
    </source>
</evidence>
<feature type="transmembrane region" description="Helical" evidence="9">
    <location>
        <begin position="118"/>
        <end position="139"/>
    </location>
</feature>
<protein>
    <submittedName>
        <fullName evidence="11">MotA/TolQ/ExbB proton channel family protein</fullName>
    </submittedName>
</protein>
<keyword evidence="12" id="KW-1185">Reference proteome</keyword>
<name>A0ABU9GMH1_9GAMM</name>
<feature type="domain" description="MotA/TolQ/ExbB proton channel" evidence="10">
    <location>
        <begin position="75"/>
        <end position="197"/>
    </location>
</feature>
<dbReference type="InterPro" id="IPR002898">
    <property type="entry name" value="MotA_ExbB_proton_chnl"/>
</dbReference>
<organism evidence="11 12">
    <name type="scientific">Psychromonas aquatilis</name>
    <dbReference type="NCBI Taxonomy" id="2005072"/>
    <lineage>
        <taxon>Bacteria</taxon>
        <taxon>Pseudomonadati</taxon>
        <taxon>Pseudomonadota</taxon>
        <taxon>Gammaproteobacteria</taxon>
        <taxon>Alteromonadales</taxon>
        <taxon>Psychromonadaceae</taxon>
        <taxon>Psychromonas</taxon>
    </lineage>
</organism>
<evidence type="ECO:0000259" key="10">
    <source>
        <dbReference type="Pfam" id="PF01618"/>
    </source>
</evidence>
<dbReference type="Pfam" id="PF01618">
    <property type="entry name" value="MotA_ExbB"/>
    <property type="match status" value="1"/>
</dbReference>
<comment type="similarity">
    <text evidence="8">Belongs to the exbB/tolQ family.</text>
</comment>
<evidence type="ECO:0000313" key="12">
    <source>
        <dbReference type="Proteomes" id="UP001369082"/>
    </source>
</evidence>
<evidence type="ECO:0000256" key="6">
    <source>
        <dbReference type="ARBA" id="ARBA00022989"/>
    </source>
</evidence>
<evidence type="ECO:0000256" key="7">
    <source>
        <dbReference type="ARBA" id="ARBA00023136"/>
    </source>
</evidence>
<feature type="transmembrane region" description="Helical" evidence="9">
    <location>
        <begin position="20"/>
        <end position="41"/>
    </location>
</feature>
<keyword evidence="7 9" id="KW-0472">Membrane</keyword>
<evidence type="ECO:0000256" key="2">
    <source>
        <dbReference type="ARBA" id="ARBA00022448"/>
    </source>
</evidence>
<dbReference type="Proteomes" id="UP001369082">
    <property type="component" value="Unassembled WGS sequence"/>
</dbReference>
<dbReference type="PANTHER" id="PTHR30625">
    <property type="entry name" value="PROTEIN TOLQ"/>
    <property type="match status" value="1"/>
</dbReference>
<keyword evidence="2 8" id="KW-0813">Transport</keyword>
<comment type="caution">
    <text evidence="11">The sequence shown here is derived from an EMBL/GenBank/DDBJ whole genome shotgun (WGS) entry which is preliminary data.</text>
</comment>
<dbReference type="EMBL" id="JBAKAZ010000006">
    <property type="protein sequence ID" value="MEL0628502.1"/>
    <property type="molecule type" value="Genomic_DNA"/>
</dbReference>
<evidence type="ECO:0000256" key="5">
    <source>
        <dbReference type="ARBA" id="ARBA00022927"/>
    </source>
</evidence>
<dbReference type="InterPro" id="IPR050790">
    <property type="entry name" value="ExbB/TolQ_transport"/>
</dbReference>
<evidence type="ECO:0000256" key="3">
    <source>
        <dbReference type="ARBA" id="ARBA00022475"/>
    </source>
</evidence>
<accession>A0ABU9GMH1</accession>
<gene>
    <name evidence="11" type="ORF">V6256_02685</name>
</gene>
<keyword evidence="5 8" id="KW-0653">Protein transport</keyword>
<evidence type="ECO:0000256" key="1">
    <source>
        <dbReference type="ARBA" id="ARBA00004651"/>
    </source>
</evidence>
<comment type="subcellular location">
    <subcellularLocation>
        <location evidence="1">Cell membrane</location>
        <topology evidence="1">Multi-pass membrane protein</topology>
    </subcellularLocation>
    <subcellularLocation>
        <location evidence="8">Membrane</location>
        <topology evidence="8">Multi-pass membrane protein</topology>
    </subcellularLocation>
</comment>
<keyword evidence="6 9" id="KW-1133">Transmembrane helix</keyword>
<reference evidence="11 12" key="1">
    <citation type="submission" date="2024-02" db="EMBL/GenBank/DDBJ databases">
        <title>Bacteria isolated from the canopy kelp, Nereocystis luetkeana.</title>
        <authorList>
            <person name="Pfister C.A."/>
            <person name="Younker I.T."/>
            <person name="Light S.H."/>
        </authorList>
    </citation>
    <scope>NUCLEOTIDE SEQUENCE [LARGE SCALE GENOMIC DNA]</scope>
    <source>
        <strain evidence="11 12">TI.1.05</strain>
    </source>
</reference>
<evidence type="ECO:0000256" key="8">
    <source>
        <dbReference type="RuleBase" id="RU004057"/>
    </source>
</evidence>
<proteinExistence type="inferred from homology"/>